<feature type="transmembrane region" description="Helical" evidence="1">
    <location>
        <begin position="73"/>
        <end position="91"/>
    </location>
</feature>
<keyword evidence="1" id="KW-0812">Transmembrane</keyword>
<gene>
    <name evidence="2" type="ORF">OJ962_20095</name>
</gene>
<keyword evidence="1" id="KW-1133">Transmembrane helix</keyword>
<keyword evidence="3" id="KW-1185">Reference proteome</keyword>
<dbReference type="Proteomes" id="UP001147700">
    <property type="component" value="Unassembled WGS sequence"/>
</dbReference>
<reference evidence="2" key="1">
    <citation type="submission" date="2022-10" db="EMBL/GenBank/DDBJ databases">
        <title>The WGS of Solirubrobacter sp. CPCC 204708.</title>
        <authorList>
            <person name="Jiang Z."/>
        </authorList>
    </citation>
    <scope>NUCLEOTIDE SEQUENCE</scope>
    <source>
        <strain evidence="2">CPCC 204708</strain>
    </source>
</reference>
<accession>A0ABT4RMN3</accession>
<evidence type="ECO:0000256" key="1">
    <source>
        <dbReference type="SAM" id="Phobius"/>
    </source>
</evidence>
<feature type="transmembrane region" description="Helical" evidence="1">
    <location>
        <begin position="6"/>
        <end position="28"/>
    </location>
</feature>
<protein>
    <recommendedName>
        <fullName evidence="4">Cardiolipin synthase N-terminal domain-containing protein</fullName>
    </recommendedName>
</protein>
<dbReference type="RefSeq" id="WP_202954600.1">
    <property type="nucleotide sequence ID" value="NZ_JAPCID010000029.1"/>
</dbReference>
<sequence>MRWLVLLATVFVLLSMAVFAVLFVLAWISQDDRLFSPWVIGTHLFAFATTVALGAVYIRDVLRRGLDQEQKAMWGVLMGVFGPPVMLAYWWRHYRRPRERLSS</sequence>
<dbReference type="EMBL" id="JAPCID010000029">
    <property type="protein sequence ID" value="MDA0139815.1"/>
    <property type="molecule type" value="Genomic_DNA"/>
</dbReference>
<comment type="caution">
    <text evidence="2">The sequence shown here is derived from an EMBL/GenBank/DDBJ whole genome shotgun (WGS) entry which is preliminary data.</text>
</comment>
<evidence type="ECO:0000313" key="3">
    <source>
        <dbReference type="Proteomes" id="UP001147700"/>
    </source>
</evidence>
<evidence type="ECO:0000313" key="2">
    <source>
        <dbReference type="EMBL" id="MDA0139815.1"/>
    </source>
</evidence>
<proteinExistence type="predicted"/>
<evidence type="ECO:0008006" key="4">
    <source>
        <dbReference type="Google" id="ProtNLM"/>
    </source>
</evidence>
<feature type="transmembrane region" description="Helical" evidence="1">
    <location>
        <begin position="35"/>
        <end position="58"/>
    </location>
</feature>
<keyword evidence="1" id="KW-0472">Membrane</keyword>
<name>A0ABT4RMN3_9ACTN</name>
<organism evidence="2 3">
    <name type="scientific">Solirubrobacter deserti</name>
    <dbReference type="NCBI Taxonomy" id="2282478"/>
    <lineage>
        <taxon>Bacteria</taxon>
        <taxon>Bacillati</taxon>
        <taxon>Actinomycetota</taxon>
        <taxon>Thermoleophilia</taxon>
        <taxon>Solirubrobacterales</taxon>
        <taxon>Solirubrobacteraceae</taxon>
        <taxon>Solirubrobacter</taxon>
    </lineage>
</organism>